<feature type="compositionally biased region" description="Basic and acidic residues" evidence="2">
    <location>
        <begin position="364"/>
        <end position="380"/>
    </location>
</feature>
<name>A0AAD2DKJ0_9LAMI</name>
<keyword evidence="4" id="KW-1185">Reference proteome</keyword>
<feature type="region of interest" description="Disordered" evidence="2">
    <location>
        <begin position="426"/>
        <end position="486"/>
    </location>
</feature>
<feature type="coiled-coil region" evidence="1">
    <location>
        <begin position="36"/>
        <end position="302"/>
    </location>
</feature>
<protein>
    <submittedName>
        <fullName evidence="3">Uncharacterized protein</fullName>
    </submittedName>
</protein>
<sequence length="486" mass="56286">MGLSKSERFSPKIYSTSRIPGLIKFFQYSFKTNKFNDEAQNALADLENNVKVEIENLETDLYSTKKELELMERAQGLLELEKLKLEDGFRRSQREHDALKEKITSLSEDERVSIEREKRIEERYAKVRDELKRSQTKCDELNEIVTRFVEDKKVSSDRGKRTEEQYAKACDELKRCQKELDELKEKNTRLLEDRTVSNDRERRTEERYAKFYDEYSKAENEKHKMILHLNERIEELKNQKLGSQQAAEMYKEKIKSLDLRVSHMNWEVERLKRENSEADQIVEELRCKKLEADQTLEVYKKKFEDLSMRFGNAEQILAKVFKVGVNDLSNLATNIEKDVSFSTCDGEKESSGNGGKWSGGNDDFENRDLEHFGNERSLKKGADAGRRAINVTLDHGEQVAKNLVLAGSSLKMARSLKSGDIVEISDSDDEATPKKNFRSPTLSNTNRENRAQYKEGSLLSSTPKRKRSTYGCDNDENFQIGAQQAK</sequence>
<dbReference type="EMBL" id="OU503037">
    <property type="protein sequence ID" value="CAI9755503.1"/>
    <property type="molecule type" value="Genomic_DNA"/>
</dbReference>
<proteinExistence type="predicted"/>
<keyword evidence="1" id="KW-0175">Coiled coil</keyword>
<evidence type="ECO:0000256" key="1">
    <source>
        <dbReference type="SAM" id="Coils"/>
    </source>
</evidence>
<dbReference type="Proteomes" id="UP000834106">
    <property type="component" value="Chromosome 2"/>
</dbReference>
<organism evidence="3 4">
    <name type="scientific">Fraxinus pennsylvanica</name>
    <dbReference type="NCBI Taxonomy" id="56036"/>
    <lineage>
        <taxon>Eukaryota</taxon>
        <taxon>Viridiplantae</taxon>
        <taxon>Streptophyta</taxon>
        <taxon>Embryophyta</taxon>
        <taxon>Tracheophyta</taxon>
        <taxon>Spermatophyta</taxon>
        <taxon>Magnoliopsida</taxon>
        <taxon>eudicotyledons</taxon>
        <taxon>Gunneridae</taxon>
        <taxon>Pentapetalae</taxon>
        <taxon>asterids</taxon>
        <taxon>lamiids</taxon>
        <taxon>Lamiales</taxon>
        <taxon>Oleaceae</taxon>
        <taxon>Oleeae</taxon>
        <taxon>Fraxinus</taxon>
    </lineage>
</organism>
<reference evidence="3" key="1">
    <citation type="submission" date="2023-05" db="EMBL/GenBank/DDBJ databases">
        <authorList>
            <person name="Huff M."/>
        </authorList>
    </citation>
    <scope>NUCLEOTIDE SEQUENCE</scope>
</reference>
<dbReference type="PANTHER" id="PTHR34380">
    <property type="entry name" value="BNAA03G12380D PROTEIN"/>
    <property type="match status" value="1"/>
</dbReference>
<gene>
    <name evidence="3" type="ORF">FPE_LOCUS2934</name>
</gene>
<dbReference type="AlphaFoldDB" id="A0AAD2DKJ0"/>
<evidence type="ECO:0000256" key="2">
    <source>
        <dbReference type="SAM" id="MobiDB-lite"/>
    </source>
</evidence>
<evidence type="ECO:0000313" key="3">
    <source>
        <dbReference type="EMBL" id="CAI9755503.1"/>
    </source>
</evidence>
<dbReference type="PANTHER" id="PTHR34380:SF1">
    <property type="entry name" value="OS01G0221300 PROTEIN"/>
    <property type="match status" value="1"/>
</dbReference>
<feature type="region of interest" description="Disordered" evidence="2">
    <location>
        <begin position="342"/>
        <end position="380"/>
    </location>
</feature>
<accession>A0AAD2DKJ0</accession>
<evidence type="ECO:0000313" key="4">
    <source>
        <dbReference type="Proteomes" id="UP000834106"/>
    </source>
</evidence>